<gene>
    <name evidence="2" type="ORF">QBC35DRAFT_301118</name>
</gene>
<feature type="signal peptide" evidence="1">
    <location>
        <begin position="1"/>
        <end position="19"/>
    </location>
</feature>
<accession>A0AAN6WP39</accession>
<keyword evidence="3" id="KW-1185">Reference proteome</keyword>
<dbReference type="AlphaFoldDB" id="A0AAN6WP39"/>
<proteinExistence type="predicted"/>
<keyword evidence="1" id="KW-0732">Signal</keyword>
<protein>
    <submittedName>
        <fullName evidence="2">Uncharacterized protein</fullName>
    </submittedName>
</protein>
<name>A0AAN6WP39_9PEZI</name>
<comment type="caution">
    <text evidence="2">The sequence shown here is derived from an EMBL/GenBank/DDBJ whole genome shotgun (WGS) entry which is preliminary data.</text>
</comment>
<evidence type="ECO:0000256" key="1">
    <source>
        <dbReference type="SAM" id="SignalP"/>
    </source>
</evidence>
<sequence>MQFKSFFAVLAAGLSMVAAQGAEEDITTTQTSTLTQTQTVTITQCNPTVSNCPGFVASSTETTTSTVTSWTFPLSNSSSTVGPTAVYSSKATLLTSRPVITQTSFVDVPGASSTGSGPASSSPATAGAGSLFIQPAILLGVLGAGVALLA</sequence>
<organism evidence="2 3">
    <name type="scientific">Podospora australis</name>
    <dbReference type="NCBI Taxonomy" id="1536484"/>
    <lineage>
        <taxon>Eukaryota</taxon>
        <taxon>Fungi</taxon>
        <taxon>Dikarya</taxon>
        <taxon>Ascomycota</taxon>
        <taxon>Pezizomycotina</taxon>
        <taxon>Sordariomycetes</taxon>
        <taxon>Sordariomycetidae</taxon>
        <taxon>Sordariales</taxon>
        <taxon>Podosporaceae</taxon>
        <taxon>Podospora</taxon>
    </lineage>
</organism>
<reference evidence="2" key="1">
    <citation type="journal article" date="2023" name="Mol. Phylogenet. Evol.">
        <title>Genome-scale phylogeny and comparative genomics of the fungal order Sordariales.</title>
        <authorList>
            <person name="Hensen N."/>
            <person name="Bonometti L."/>
            <person name="Westerberg I."/>
            <person name="Brannstrom I.O."/>
            <person name="Guillou S."/>
            <person name="Cros-Aarteil S."/>
            <person name="Calhoun S."/>
            <person name="Haridas S."/>
            <person name="Kuo A."/>
            <person name="Mondo S."/>
            <person name="Pangilinan J."/>
            <person name="Riley R."/>
            <person name="LaButti K."/>
            <person name="Andreopoulos B."/>
            <person name="Lipzen A."/>
            <person name="Chen C."/>
            <person name="Yan M."/>
            <person name="Daum C."/>
            <person name="Ng V."/>
            <person name="Clum A."/>
            <person name="Steindorff A."/>
            <person name="Ohm R.A."/>
            <person name="Martin F."/>
            <person name="Silar P."/>
            <person name="Natvig D.O."/>
            <person name="Lalanne C."/>
            <person name="Gautier V."/>
            <person name="Ament-Velasquez S.L."/>
            <person name="Kruys A."/>
            <person name="Hutchinson M.I."/>
            <person name="Powell A.J."/>
            <person name="Barry K."/>
            <person name="Miller A.N."/>
            <person name="Grigoriev I.V."/>
            <person name="Debuchy R."/>
            <person name="Gladieux P."/>
            <person name="Hiltunen Thoren M."/>
            <person name="Johannesson H."/>
        </authorList>
    </citation>
    <scope>NUCLEOTIDE SEQUENCE</scope>
    <source>
        <strain evidence="2">PSN309</strain>
    </source>
</reference>
<evidence type="ECO:0000313" key="2">
    <source>
        <dbReference type="EMBL" id="KAK4185520.1"/>
    </source>
</evidence>
<feature type="chain" id="PRO_5042911336" evidence="1">
    <location>
        <begin position="20"/>
        <end position="150"/>
    </location>
</feature>
<evidence type="ECO:0000313" key="3">
    <source>
        <dbReference type="Proteomes" id="UP001302126"/>
    </source>
</evidence>
<dbReference type="EMBL" id="MU864447">
    <property type="protein sequence ID" value="KAK4185520.1"/>
    <property type="molecule type" value="Genomic_DNA"/>
</dbReference>
<dbReference type="Proteomes" id="UP001302126">
    <property type="component" value="Unassembled WGS sequence"/>
</dbReference>
<reference evidence="2" key="2">
    <citation type="submission" date="2023-05" db="EMBL/GenBank/DDBJ databases">
        <authorList>
            <consortium name="Lawrence Berkeley National Laboratory"/>
            <person name="Steindorff A."/>
            <person name="Hensen N."/>
            <person name="Bonometti L."/>
            <person name="Westerberg I."/>
            <person name="Brannstrom I.O."/>
            <person name="Guillou S."/>
            <person name="Cros-Aarteil S."/>
            <person name="Calhoun S."/>
            <person name="Haridas S."/>
            <person name="Kuo A."/>
            <person name="Mondo S."/>
            <person name="Pangilinan J."/>
            <person name="Riley R."/>
            <person name="Labutti K."/>
            <person name="Andreopoulos B."/>
            <person name="Lipzen A."/>
            <person name="Chen C."/>
            <person name="Yanf M."/>
            <person name="Daum C."/>
            <person name="Ng V."/>
            <person name="Clum A."/>
            <person name="Ohm R."/>
            <person name="Martin F."/>
            <person name="Silar P."/>
            <person name="Natvig D."/>
            <person name="Lalanne C."/>
            <person name="Gautier V."/>
            <person name="Ament-Velasquez S.L."/>
            <person name="Kruys A."/>
            <person name="Hutchinson M.I."/>
            <person name="Powell A.J."/>
            <person name="Barry K."/>
            <person name="Miller A.N."/>
            <person name="Grigoriev I.V."/>
            <person name="Debuchy R."/>
            <person name="Gladieux P."/>
            <person name="Thoren M.H."/>
            <person name="Johannesson H."/>
        </authorList>
    </citation>
    <scope>NUCLEOTIDE SEQUENCE</scope>
    <source>
        <strain evidence="2">PSN309</strain>
    </source>
</reference>